<dbReference type="InterPro" id="IPR029063">
    <property type="entry name" value="SAM-dependent_MTases_sf"/>
</dbReference>
<reference evidence="2 3" key="1">
    <citation type="submission" date="2023-03" db="EMBL/GenBank/DDBJ databases">
        <title>Whole genome sequencing of Methanotrichaceae archaeon M04Ac.</title>
        <authorList>
            <person name="Khomyakova M.A."/>
            <person name="Merkel A.Y."/>
            <person name="Slobodkin A.I."/>
        </authorList>
    </citation>
    <scope>NUCLEOTIDE SEQUENCE [LARGE SCALE GENOMIC DNA]</scope>
    <source>
        <strain evidence="2 3">M04Ac</strain>
    </source>
</reference>
<proteinExistence type="predicted"/>
<evidence type="ECO:0000313" key="3">
    <source>
        <dbReference type="Proteomes" id="UP001215956"/>
    </source>
</evidence>
<comment type="caution">
    <text evidence="2">The sequence shown here is derived from an EMBL/GenBank/DDBJ whole genome shotgun (WGS) entry which is preliminary data.</text>
</comment>
<name>A0ABT5XH99_9EURY</name>
<accession>A0ABT5XH99</accession>
<keyword evidence="3" id="KW-1185">Reference proteome</keyword>
<evidence type="ECO:0000259" key="1">
    <source>
        <dbReference type="Pfam" id="PF05175"/>
    </source>
</evidence>
<dbReference type="SUPFAM" id="SSF53335">
    <property type="entry name" value="S-adenosyl-L-methionine-dependent methyltransferases"/>
    <property type="match status" value="1"/>
</dbReference>
<protein>
    <submittedName>
        <fullName evidence="2">METTL5 family protein</fullName>
    </submittedName>
</protein>
<evidence type="ECO:0000313" key="2">
    <source>
        <dbReference type="EMBL" id="MDF0594093.1"/>
    </source>
</evidence>
<dbReference type="Gene3D" id="3.40.50.150">
    <property type="entry name" value="Vaccinia Virus protein VP39"/>
    <property type="match status" value="1"/>
</dbReference>
<dbReference type="InterPro" id="IPR007848">
    <property type="entry name" value="Small_mtfrase_dom"/>
</dbReference>
<dbReference type="PANTHER" id="PTHR23290:SF0">
    <property type="entry name" value="RRNA N6-ADENOSINE-METHYLTRANSFERASE METTL5"/>
    <property type="match status" value="1"/>
</dbReference>
<dbReference type="RefSeq" id="WP_316969790.1">
    <property type="nucleotide sequence ID" value="NZ_JARFPL010000044.1"/>
</dbReference>
<dbReference type="InterPro" id="IPR051720">
    <property type="entry name" value="rRNA_MeTrfase/Polyamine_Synth"/>
</dbReference>
<dbReference type="CDD" id="cd02440">
    <property type="entry name" value="AdoMet_MTases"/>
    <property type="match status" value="1"/>
</dbReference>
<dbReference type="Proteomes" id="UP001215956">
    <property type="component" value="Unassembled WGS sequence"/>
</dbReference>
<dbReference type="EMBL" id="JARFPL010000044">
    <property type="protein sequence ID" value="MDF0594093.1"/>
    <property type="molecule type" value="Genomic_DNA"/>
</dbReference>
<feature type="domain" description="Methyltransferase small" evidence="1">
    <location>
        <begin position="32"/>
        <end position="125"/>
    </location>
</feature>
<gene>
    <name evidence="2" type="ORF">P0O24_10925</name>
</gene>
<organism evidence="2 3">
    <name type="scientific">Candidatus Methanocrinis alkalitolerans</name>
    <dbReference type="NCBI Taxonomy" id="3033395"/>
    <lineage>
        <taxon>Archaea</taxon>
        <taxon>Methanobacteriati</taxon>
        <taxon>Methanobacteriota</taxon>
        <taxon>Stenosarchaea group</taxon>
        <taxon>Methanomicrobia</taxon>
        <taxon>Methanotrichales</taxon>
        <taxon>Methanotrichaceae</taxon>
        <taxon>Methanocrinis</taxon>
    </lineage>
</organism>
<dbReference type="PANTHER" id="PTHR23290">
    <property type="entry name" value="RRNA N6-ADENOSINE-METHYLTRANSFERASE METTL5"/>
    <property type="match status" value="1"/>
</dbReference>
<dbReference type="Pfam" id="PF05175">
    <property type="entry name" value="MTS"/>
    <property type="match status" value="1"/>
</dbReference>
<sequence>MKRRKLEMIMEGLEGFSAPDPSLEQYVTPASIASHLLYSALLRGDLEGTVCDLGCGTGTLAIGAALLGARSVGVELDPSALKIGVENASRLGVDVDFVRGDVTSIVLRGVSTVVMNPPFGAQKGSRGDRPFLRKATEMGEVVYSIANAGSEGFIRRFVEPCKVEEVEKIAFPLKRSLAFHTRDVKIIEVELYRIICR</sequence>